<organism evidence="1 2">
    <name type="scientific">Corallococcus praedator</name>
    <dbReference type="NCBI Taxonomy" id="2316724"/>
    <lineage>
        <taxon>Bacteria</taxon>
        <taxon>Pseudomonadati</taxon>
        <taxon>Myxococcota</taxon>
        <taxon>Myxococcia</taxon>
        <taxon>Myxococcales</taxon>
        <taxon>Cystobacterineae</taxon>
        <taxon>Myxococcaceae</taxon>
        <taxon>Corallococcus</taxon>
    </lineage>
</organism>
<sequence length="52" mass="6127">RVDGLERRVRLEGPLTDEQRTRLLHIADLCPVHRTLESKVDVRTRWDDSSTE</sequence>
<dbReference type="Proteomes" id="UP000278907">
    <property type="component" value="Unassembled WGS sequence"/>
</dbReference>
<comment type="caution">
    <text evidence="1">The sequence shown here is derived from an EMBL/GenBank/DDBJ whole genome shotgun (WGS) entry which is preliminary data.</text>
</comment>
<evidence type="ECO:0000313" key="1">
    <source>
        <dbReference type="EMBL" id="RKH89682.1"/>
    </source>
</evidence>
<dbReference type="EMBL" id="RAWI01000654">
    <property type="protein sequence ID" value="RKH89682.1"/>
    <property type="molecule type" value="Genomic_DNA"/>
</dbReference>
<dbReference type="InterPro" id="IPR015946">
    <property type="entry name" value="KH_dom-like_a/b"/>
</dbReference>
<dbReference type="SUPFAM" id="SSF82784">
    <property type="entry name" value="OsmC-like"/>
    <property type="match status" value="1"/>
</dbReference>
<evidence type="ECO:0000313" key="2">
    <source>
        <dbReference type="Proteomes" id="UP000278907"/>
    </source>
</evidence>
<dbReference type="Gene3D" id="3.30.300.20">
    <property type="match status" value="1"/>
</dbReference>
<dbReference type="InterPro" id="IPR036102">
    <property type="entry name" value="OsmC/Ohrsf"/>
</dbReference>
<reference evidence="1 2" key="1">
    <citation type="submission" date="2018-09" db="EMBL/GenBank/DDBJ databases">
        <authorList>
            <person name="Livingstone P.G."/>
            <person name="Whitworth D.E."/>
        </authorList>
    </citation>
    <scope>NUCLEOTIDE SEQUENCE [LARGE SCALE GENOMIC DNA]</scope>
    <source>
        <strain evidence="1 2">CA031B</strain>
    </source>
</reference>
<feature type="non-terminal residue" evidence="1">
    <location>
        <position position="1"/>
    </location>
</feature>
<accession>A0ABX9Q726</accession>
<keyword evidence="2" id="KW-1185">Reference proteome</keyword>
<protein>
    <submittedName>
        <fullName evidence="1">Osmotically inducible protein C</fullName>
    </submittedName>
</protein>
<gene>
    <name evidence="1" type="ORF">D7Y13_40450</name>
</gene>
<proteinExistence type="predicted"/>
<name>A0ABX9Q726_9BACT</name>